<proteinExistence type="predicted"/>
<dbReference type="InterPro" id="IPR051542">
    <property type="entry name" value="Hydrogenase_cytochrome"/>
</dbReference>
<reference evidence="9" key="1">
    <citation type="submission" date="2015-11" db="EMBL/GenBank/DDBJ databases">
        <title>Complete genome sequence of a polyethylene glycol-degrading strain Sphingopyxis terrae strain 203-1 (NBRC 15098).</title>
        <authorList>
            <person name="Yoshiyuki O."/>
            <person name="Shouta N."/>
            <person name="Nagata Y."/>
            <person name="Numata M."/>
            <person name="Tsuchikane K."/>
            <person name="Hosoyama A."/>
            <person name="Yamazoe A."/>
            <person name="Tsuda M."/>
            <person name="Fujita N."/>
            <person name="Kawai F."/>
        </authorList>
    </citation>
    <scope>NUCLEOTIDE SEQUENCE [LARGE SCALE GENOMIC DNA]</scope>
    <source>
        <strain evidence="9">203-1</strain>
    </source>
</reference>
<dbReference type="EMBL" id="CP013342">
    <property type="protein sequence ID" value="AMU95376.1"/>
    <property type="molecule type" value="Genomic_DNA"/>
</dbReference>
<dbReference type="GO" id="GO:0009055">
    <property type="term" value="F:electron transfer activity"/>
    <property type="evidence" value="ECO:0007669"/>
    <property type="project" value="InterPro"/>
</dbReference>
<evidence type="ECO:0000259" key="7">
    <source>
        <dbReference type="Pfam" id="PF01292"/>
    </source>
</evidence>
<organism evidence="8 9">
    <name type="scientific">Sphingopyxis terrae subsp. terrae NBRC 15098</name>
    <dbReference type="NCBI Taxonomy" id="1219058"/>
    <lineage>
        <taxon>Bacteria</taxon>
        <taxon>Pseudomonadati</taxon>
        <taxon>Pseudomonadota</taxon>
        <taxon>Alphaproteobacteria</taxon>
        <taxon>Sphingomonadales</taxon>
        <taxon>Sphingomonadaceae</taxon>
        <taxon>Sphingopyxis</taxon>
    </lineage>
</organism>
<reference evidence="8 9" key="2">
    <citation type="journal article" date="2016" name="Genome Announc.">
        <title>Complete Genome Sequence of Sphingopyxis terrae Strain 203-1 (NBRC 111660), a Polyethylene Glycol Degrader.</title>
        <authorList>
            <person name="Ohtsubo Y."/>
            <person name="Nonoyama S."/>
            <person name="Nagata Y."/>
            <person name="Numata M."/>
            <person name="Tsuchikane K."/>
            <person name="Hosoyama A."/>
            <person name="Yamazoe A."/>
            <person name="Tsuda M."/>
            <person name="Fujita N."/>
            <person name="Kawai F."/>
        </authorList>
    </citation>
    <scope>NUCLEOTIDE SEQUENCE [LARGE SCALE GENOMIC DNA]</scope>
    <source>
        <strain evidence="8 9">203-1</strain>
    </source>
</reference>
<feature type="transmembrane region" description="Helical" evidence="6">
    <location>
        <begin position="197"/>
        <end position="219"/>
    </location>
</feature>
<dbReference type="InterPro" id="IPR016174">
    <property type="entry name" value="Di-haem_cyt_TM"/>
</dbReference>
<feature type="transmembrane region" description="Helical" evidence="6">
    <location>
        <begin position="30"/>
        <end position="50"/>
    </location>
</feature>
<accession>A0A142W020</accession>
<dbReference type="STRING" id="1219058.AOA14_12240"/>
<dbReference type="KEGG" id="ster:AOA14_12240"/>
<protein>
    <submittedName>
        <fullName evidence="8">HupC</fullName>
    </submittedName>
</protein>
<keyword evidence="3 6" id="KW-0812">Transmembrane</keyword>
<dbReference type="GO" id="GO:0005886">
    <property type="term" value="C:plasma membrane"/>
    <property type="evidence" value="ECO:0007669"/>
    <property type="project" value="UniProtKB-SubCell"/>
</dbReference>
<dbReference type="PANTHER" id="PTHR30485">
    <property type="entry name" value="NI/FE-HYDROGENASE 1 B-TYPE CYTOCHROME SUBUNIT"/>
    <property type="match status" value="1"/>
</dbReference>
<name>A0A142W020_9SPHN</name>
<dbReference type="Pfam" id="PF01292">
    <property type="entry name" value="Ni_hydr_CYTB"/>
    <property type="match status" value="1"/>
</dbReference>
<evidence type="ECO:0000313" key="9">
    <source>
        <dbReference type="Proteomes" id="UP000076234"/>
    </source>
</evidence>
<dbReference type="AlphaFoldDB" id="A0A142W020"/>
<keyword evidence="4 6" id="KW-1133">Transmembrane helix</keyword>
<gene>
    <name evidence="8" type="ORF">AOA14_12240</name>
</gene>
<comment type="subcellular location">
    <subcellularLocation>
        <location evidence="1">Cell membrane</location>
        <topology evidence="1">Multi-pass membrane protein</topology>
    </subcellularLocation>
</comment>
<sequence>MRDMEEDQSPVAPAAAPPPRVYRHRLPTRLWHWINAATLLVMLMSGLMIFNAHPRLYWGQYGANYDQPWLSIGSKANRGYLRIAAVEIDTTGVLGRWTDANGATKTWAFPGWATIPTSYSLADGRRWHLFFAWVLAISLTLYMLWTAIGGHLRKDLHVRRPEWSPGHIWQDIKDHARLRFPTGEAAARYNILQKLSYIGVIFVLLPLMIATGLTMSPGMNAAAPWLLDLFGGRQSARSIHFILAWALVAFFLVHIAMVLLAGPVNELRSMLTGWFRLPADKPRVGENA</sequence>
<dbReference type="Proteomes" id="UP000076234">
    <property type="component" value="Chromosome"/>
</dbReference>
<dbReference type="InterPro" id="IPR011577">
    <property type="entry name" value="Cyt_b561_bac/Ni-Hgenase"/>
</dbReference>
<feature type="transmembrane region" description="Helical" evidence="6">
    <location>
        <begin position="130"/>
        <end position="150"/>
    </location>
</feature>
<evidence type="ECO:0000256" key="2">
    <source>
        <dbReference type="ARBA" id="ARBA00022475"/>
    </source>
</evidence>
<keyword evidence="5 6" id="KW-0472">Membrane</keyword>
<evidence type="ECO:0000256" key="3">
    <source>
        <dbReference type="ARBA" id="ARBA00022692"/>
    </source>
</evidence>
<feature type="transmembrane region" description="Helical" evidence="6">
    <location>
        <begin position="239"/>
        <end position="261"/>
    </location>
</feature>
<evidence type="ECO:0000313" key="8">
    <source>
        <dbReference type="EMBL" id="AMU95376.1"/>
    </source>
</evidence>
<evidence type="ECO:0000256" key="4">
    <source>
        <dbReference type="ARBA" id="ARBA00022989"/>
    </source>
</evidence>
<feature type="domain" description="Cytochrome b561 bacterial/Ni-hydrogenase" evidence="7">
    <location>
        <begin position="23"/>
        <end position="273"/>
    </location>
</feature>
<dbReference type="Gene3D" id="1.20.950.20">
    <property type="entry name" value="Transmembrane di-heme cytochromes, Chain C"/>
    <property type="match status" value="1"/>
</dbReference>
<evidence type="ECO:0000256" key="6">
    <source>
        <dbReference type="SAM" id="Phobius"/>
    </source>
</evidence>
<dbReference type="GO" id="GO:0020037">
    <property type="term" value="F:heme binding"/>
    <property type="evidence" value="ECO:0007669"/>
    <property type="project" value="TreeGrafter"/>
</dbReference>
<evidence type="ECO:0000256" key="1">
    <source>
        <dbReference type="ARBA" id="ARBA00004651"/>
    </source>
</evidence>
<dbReference type="GO" id="GO:0022904">
    <property type="term" value="P:respiratory electron transport chain"/>
    <property type="evidence" value="ECO:0007669"/>
    <property type="project" value="InterPro"/>
</dbReference>
<keyword evidence="2" id="KW-1003">Cell membrane</keyword>
<evidence type="ECO:0000256" key="5">
    <source>
        <dbReference type="ARBA" id="ARBA00023136"/>
    </source>
</evidence>
<dbReference type="PANTHER" id="PTHR30485:SF1">
    <property type="entry name" value="CYTOCHROME YDHU-RELATED"/>
    <property type="match status" value="1"/>
</dbReference>
<dbReference type="SUPFAM" id="SSF81342">
    <property type="entry name" value="Transmembrane di-heme cytochromes"/>
    <property type="match status" value="1"/>
</dbReference>